<evidence type="ECO:0000259" key="1">
    <source>
        <dbReference type="Pfam" id="PF13577"/>
    </source>
</evidence>
<accession>A0A4U0VL50</accession>
<dbReference type="InterPro" id="IPR032710">
    <property type="entry name" value="NTF2-like_dom_sf"/>
</dbReference>
<proteinExistence type="predicted"/>
<dbReference type="OrthoDB" id="2533647at2759"/>
<dbReference type="Proteomes" id="UP000310066">
    <property type="component" value="Unassembled WGS sequence"/>
</dbReference>
<dbReference type="EMBL" id="NAJP01000001">
    <property type="protein sequence ID" value="TKA49642.1"/>
    <property type="molecule type" value="Genomic_DNA"/>
</dbReference>
<dbReference type="Gene3D" id="3.10.450.50">
    <property type="match status" value="1"/>
</dbReference>
<reference evidence="2 3" key="1">
    <citation type="submission" date="2017-03" db="EMBL/GenBank/DDBJ databases">
        <title>Genomes of endolithic fungi from Antarctica.</title>
        <authorList>
            <person name="Coleine C."/>
            <person name="Masonjones S."/>
            <person name="Stajich J.E."/>
        </authorList>
    </citation>
    <scope>NUCLEOTIDE SEQUENCE [LARGE SCALE GENOMIC DNA]</scope>
    <source>
        <strain evidence="2 3">CCFEE 5311</strain>
    </source>
</reference>
<evidence type="ECO:0000313" key="2">
    <source>
        <dbReference type="EMBL" id="TKA49642.1"/>
    </source>
</evidence>
<dbReference type="InterPro" id="IPR037401">
    <property type="entry name" value="SnoaL-like"/>
</dbReference>
<gene>
    <name evidence="2" type="ORF">B0A54_00310</name>
</gene>
<evidence type="ECO:0000313" key="3">
    <source>
        <dbReference type="Proteomes" id="UP000310066"/>
    </source>
</evidence>
<feature type="domain" description="SnoaL-like" evidence="1">
    <location>
        <begin position="31"/>
        <end position="154"/>
    </location>
</feature>
<sequence length="243" mass="27919">MPDLHTLPAGSRPHKAIRNNGPTDLAIERFKLRELAEGWPMYRDSCEWENLASIFAPNAYIYTSWTGKTPYQNFIAASKAGMDDGKFIMHRCLGVSTDISLEGDRAVTKMKAQITQRFVLDGCEVDVDVDCRFCYFWEKGTESVTDVARGEWRARLVRHWYEKDKLIPVNPNKVPKLNEVELEEHPYGYRYLSYCWQTAYGIRLSDDLPGHRREGEGTVNGRAHDKLFESYRGPESLETTAKS</sequence>
<organism evidence="2 3">
    <name type="scientific">Friedmanniomyces endolithicus</name>
    <dbReference type="NCBI Taxonomy" id="329885"/>
    <lineage>
        <taxon>Eukaryota</taxon>
        <taxon>Fungi</taxon>
        <taxon>Dikarya</taxon>
        <taxon>Ascomycota</taxon>
        <taxon>Pezizomycotina</taxon>
        <taxon>Dothideomycetes</taxon>
        <taxon>Dothideomycetidae</taxon>
        <taxon>Mycosphaerellales</taxon>
        <taxon>Teratosphaeriaceae</taxon>
        <taxon>Friedmanniomyces</taxon>
    </lineage>
</organism>
<dbReference type="SUPFAM" id="SSF54427">
    <property type="entry name" value="NTF2-like"/>
    <property type="match status" value="1"/>
</dbReference>
<protein>
    <submittedName>
        <fullName evidence="2">Pea pathogenicity protein 2</fullName>
    </submittedName>
</protein>
<dbReference type="AlphaFoldDB" id="A0A4U0VL50"/>
<comment type="caution">
    <text evidence="2">The sequence shown here is derived from an EMBL/GenBank/DDBJ whole genome shotgun (WGS) entry which is preliminary data.</text>
</comment>
<dbReference type="Pfam" id="PF13577">
    <property type="entry name" value="SnoaL_4"/>
    <property type="match status" value="1"/>
</dbReference>
<name>A0A4U0VL50_9PEZI</name>